<accession>A0A944DBE9</accession>
<dbReference type="GO" id="GO:0004497">
    <property type="term" value="F:monooxygenase activity"/>
    <property type="evidence" value="ECO:0007669"/>
    <property type="project" value="UniProtKB-KW"/>
</dbReference>
<name>A0A944DBE9_DENI1</name>
<dbReference type="RefSeq" id="WP_214363607.1">
    <property type="nucleotide sequence ID" value="NZ_JAEKFT010000035.1"/>
</dbReference>
<dbReference type="Proteomes" id="UP000694660">
    <property type="component" value="Unassembled WGS sequence"/>
</dbReference>
<evidence type="ECO:0000313" key="3">
    <source>
        <dbReference type="Proteomes" id="UP000694660"/>
    </source>
</evidence>
<dbReference type="SUPFAM" id="SSF54909">
    <property type="entry name" value="Dimeric alpha+beta barrel"/>
    <property type="match status" value="1"/>
</dbReference>
<keyword evidence="2" id="KW-0560">Oxidoreductase</keyword>
<keyword evidence="3" id="KW-1185">Reference proteome</keyword>
<reference evidence="3" key="1">
    <citation type="journal article" date="2022" name="ISME J.">
        <title>Genetic and phylogenetic analysis of dissimilatory iodate-reducing bacteria identifies potential niches across the world's oceans.</title>
        <authorList>
            <person name="Reyes-Umana V."/>
            <person name="Henning Z."/>
            <person name="Lee K."/>
            <person name="Barnum T.P."/>
            <person name="Coates J.D."/>
        </authorList>
    </citation>
    <scope>NUCLEOTIDE SEQUENCE [LARGE SCALE GENOMIC DNA]</scope>
    <source>
        <strain evidence="3">IR12</strain>
    </source>
</reference>
<gene>
    <name evidence="2" type="ORF">I8J34_21050</name>
</gene>
<comment type="caution">
    <text evidence="2">The sequence shown here is derived from an EMBL/GenBank/DDBJ whole genome shotgun (WGS) entry which is preliminary data.</text>
</comment>
<evidence type="ECO:0000313" key="2">
    <source>
        <dbReference type="EMBL" id="MBT0963675.1"/>
    </source>
</evidence>
<dbReference type="Pfam" id="PF03992">
    <property type="entry name" value="ABM"/>
    <property type="match status" value="1"/>
</dbReference>
<evidence type="ECO:0000259" key="1">
    <source>
        <dbReference type="Pfam" id="PF03992"/>
    </source>
</evidence>
<dbReference type="AlphaFoldDB" id="A0A944DBE9"/>
<keyword evidence="2" id="KW-0503">Monooxygenase</keyword>
<sequence length="117" mass="13395">MYVVVYWWRVKPGKEAQFREAWRRGTRQIARIYGGLGSRLHQERDGRFVAIAEWPDEATWQRAFDARMVYDDKEARAMFVDAIAETPPDNKPVFTMTVTDDLLSRSGALPADDAASA</sequence>
<dbReference type="EMBL" id="JAEKFT010000035">
    <property type="protein sequence ID" value="MBT0963675.1"/>
    <property type="molecule type" value="Genomic_DNA"/>
</dbReference>
<proteinExistence type="predicted"/>
<organism evidence="2 3">
    <name type="scientific">Denitromonas iodatirespirans</name>
    <dbReference type="NCBI Taxonomy" id="2795389"/>
    <lineage>
        <taxon>Bacteria</taxon>
        <taxon>Pseudomonadati</taxon>
        <taxon>Pseudomonadota</taxon>
        <taxon>Betaproteobacteria</taxon>
        <taxon>Rhodocyclales</taxon>
        <taxon>Zoogloeaceae</taxon>
        <taxon>Denitromonas</taxon>
    </lineage>
</organism>
<protein>
    <submittedName>
        <fullName evidence="2">Antibiotic biosynthesis monooxygenase</fullName>
    </submittedName>
</protein>
<dbReference type="InterPro" id="IPR007138">
    <property type="entry name" value="ABM_dom"/>
</dbReference>
<feature type="domain" description="ABM" evidence="1">
    <location>
        <begin position="1"/>
        <end position="64"/>
    </location>
</feature>
<dbReference type="Gene3D" id="3.30.70.100">
    <property type="match status" value="1"/>
</dbReference>
<dbReference type="InterPro" id="IPR011008">
    <property type="entry name" value="Dimeric_a/b-barrel"/>
</dbReference>